<dbReference type="PANTHER" id="PTHR36561:SF1">
    <property type="entry name" value="TRANSMEMBRANE PROTEIN 147"/>
    <property type="match status" value="1"/>
</dbReference>
<dbReference type="AlphaFoldDB" id="A0AAD5Q9M2"/>
<gene>
    <name evidence="8" type="ORF">P43SY_005016</name>
</gene>
<comment type="caution">
    <text evidence="8">The sequence shown here is derived from an EMBL/GenBank/DDBJ whole genome shotgun (WGS) entry which is preliminary data.</text>
</comment>
<evidence type="ECO:0000256" key="1">
    <source>
        <dbReference type="ARBA" id="ARBA00004651"/>
    </source>
</evidence>
<keyword evidence="6 7" id="KW-0472">Membrane</keyword>
<evidence type="ECO:0000256" key="7">
    <source>
        <dbReference type="SAM" id="Phobius"/>
    </source>
</evidence>
<evidence type="ECO:0000256" key="3">
    <source>
        <dbReference type="ARBA" id="ARBA00022475"/>
    </source>
</evidence>
<dbReference type="Proteomes" id="UP001209570">
    <property type="component" value="Unassembled WGS sequence"/>
</dbReference>
<keyword evidence="5 7" id="KW-1133">Transmembrane helix</keyword>
<evidence type="ECO:0000256" key="6">
    <source>
        <dbReference type="ARBA" id="ARBA00023136"/>
    </source>
</evidence>
<feature type="transmembrane region" description="Helical" evidence="7">
    <location>
        <begin position="33"/>
        <end position="51"/>
    </location>
</feature>
<dbReference type="EMBL" id="JAKCXM010000021">
    <property type="protein sequence ID" value="KAJ0407475.1"/>
    <property type="molecule type" value="Genomic_DNA"/>
</dbReference>
<keyword evidence="3" id="KW-1003">Cell membrane</keyword>
<name>A0AAD5Q9M2_PYTIN</name>
<evidence type="ECO:0000313" key="9">
    <source>
        <dbReference type="Proteomes" id="UP001209570"/>
    </source>
</evidence>
<reference evidence="8" key="1">
    <citation type="submission" date="2021-12" db="EMBL/GenBank/DDBJ databases">
        <title>Prjna785345.</title>
        <authorList>
            <person name="Rujirawat T."/>
            <person name="Krajaejun T."/>
        </authorList>
    </citation>
    <scope>NUCLEOTIDE SEQUENCE</scope>
    <source>
        <strain evidence="8">Pi057C3</strain>
    </source>
</reference>
<accession>A0AAD5Q9M2</accession>
<feature type="transmembrane region" description="Helical" evidence="7">
    <location>
        <begin position="182"/>
        <end position="202"/>
    </location>
</feature>
<feature type="transmembrane region" description="Helical" evidence="7">
    <location>
        <begin position="115"/>
        <end position="132"/>
    </location>
</feature>
<dbReference type="PANTHER" id="PTHR36561">
    <property type="entry name" value="HAEMOLYSIN-III RELATED-RELATED"/>
    <property type="match status" value="1"/>
</dbReference>
<feature type="transmembrane region" description="Helical" evidence="7">
    <location>
        <begin position="63"/>
        <end position="82"/>
    </location>
</feature>
<evidence type="ECO:0000256" key="4">
    <source>
        <dbReference type="ARBA" id="ARBA00022692"/>
    </source>
</evidence>
<dbReference type="GO" id="GO:0005886">
    <property type="term" value="C:plasma membrane"/>
    <property type="evidence" value="ECO:0007669"/>
    <property type="project" value="UniProtKB-SubCell"/>
</dbReference>
<protein>
    <submittedName>
        <fullName evidence="8">Uncharacterized protein</fullName>
    </submittedName>
</protein>
<evidence type="ECO:0000256" key="2">
    <source>
        <dbReference type="ARBA" id="ARBA00005542"/>
    </source>
</evidence>
<keyword evidence="9" id="KW-1185">Reference proteome</keyword>
<comment type="subcellular location">
    <subcellularLocation>
        <location evidence="1">Cell membrane</location>
        <topology evidence="1">Multi-pass membrane protein</topology>
    </subcellularLocation>
</comment>
<comment type="similarity">
    <text evidence="2">Belongs to the TMEM8 family.</text>
</comment>
<feature type="transmembrane region" description="Helical" evidence="7">
    <location>
        <begin position="152"/>
        <end position="170"/>
    </location>
</feature>
<feature type="transmembrane region" description="Helical" evidence="7">
    <location>
        <begin position="94"/>
        <end position="109"/>
    </location>
</feature>
<dbReference type="InterPro" id="IPR021910">
    <property type="entry name" value="NGX6/PGAP6/MYMK"/>
</dbReference>
<evidence type="ECO:0000256" key="5">
    <source>
        <dbReference type="ARBA" id="ARBA00022989"/>
    </source>
</evidence>
<sequence length="217" mass="24530">MVLFEIARFCCLALTDAAMIPALQVMRKNHRHFELFIGVFQLSISFLFNVAEAFHASLFLKELQWHFISDVLSVSYFLLLCVHLMGFRDENANIVLRYLAFAMAWLMKAKDGWDSTVYEIILVASYILGVLYRRLLSSDKTIAPVNKQNAKFALIFLLLAAMIGSVPIYFSEGGSDDWSVGFLKGCMHVLGGAAFYFAWLAVPCLDSKKTDLIPTYI</sequence>
<proteinExistence type="inferred from homology"/>
<evidence type="ECO:0000313" key="8">
    <source>
        <dbReference type="EMBL" id="KAJ0407475.1"/>
    </source>
</evidence>
<keyword evidence="4 7" id="KW-0812">Transmembrane</keyword>
<dbReference type="Pfam" id="PF12036">
    <property type="entry name" value="DUF3522"/>
    <property type="match status" value="1"/>
</dbReference>
<organism evidence="8 9">
    <name type="scientific">Pythium insidiosum</name>
    <name type="common">Pythiosis disease agent</name>
    <dbReference type="NCBI Taxonomy" id="114742"/>
    <lineage>
        <taxon>Eukaryota</taxon>
        <taxon>Sar</taxon>
        <taxon>Stramenopiles</taxon>
        <taxon>Oomycota</taxon>
        <taxon>Peronosporomycetes</taxon>
        <taxon>Pythiales</taxon>
        <taxon>Pythiaceae</taxon>
        <taxon>Pythium</taxon>
    </lineage>
</organism>